<keyword evidence="10" id="KW-0560">Oxidoreductase</keyword>
<evidence type="ECO:0000256" key="4">
    <source>
        <dbReference type="ARBA" id="ARBA00004406"/>
    </source>
</evidence>
<dbReference type="Proteomes" id="UP000078540">
    <property type="component" value="Unassembled WGS sequence"/>
</dbReference>
<dbReference type="PANTHER" id="PTHR24300">
    <property type="entry name" value="CYTOCHROME P450 508A4-RELATED"/>
    <property type="match status" value="1"/>
</dbReference>
<evidence type="ECO:0000256" key="3">
    <source>
        <dbReference type="ARBA" id="ARBA00004174"/>
    </source>
</evidence>
<dbReference type="PROSITE" id="PS00086">
    <property type="entry name" value="CYTOCHROME_P450"/>
    <property type="match status" value="1"/>
</dbReference>
<dbReference type="SUPFAM" id="SSF48264">
    <property type="entry name" value="Cytochrome P450"/>
    <property type="match status" value="1"/>
</dbReference>
<keyword evidence="12" id="KW-0503">Monooxygenase</keyword>
<dbReference type="InterPro" id="IPR036396">
    <property type="entry name" value="Cyt_P450_sf"/>
</dbReference>
<evidence type="ECO:0000256" key="5">
    <source>
        <dbReference type="ARBA" id="ARBA00010617"/>
    </source>
</evidence>
<dbReference type="STRING" id="520822.A0A151I420"/>
<dbReference type="InterPro" id="IPR050182">
    <property type="entry name" value="Cytochrome_P450_fam2"/>
</dbReference>
<accession>A0A151I420</accession>
<gene>
    <name evidence="15" type="ORF">ALC53_05765</name>
</gene>
<dbReference type="GO" id="GO:0016712">
    <property type="term" value="F:oxidoreductase activity, acting on paired donors, with incorporation or reduction of molecular oxygen, reduced flavin or flavoprotein as one donor, and incorporation of one atom of oxygen"/>
    <property type="evidence" value="ECO:0007669"/>
    <property type="project" value="TreeGrafter"/>
</dbReference>
<feature type="binding site" description="axial binding residue" evidence="14">
    <location>
        <position position="845"/>
    </location>
    <ligand>
        <name>heme</name>
        <dbReference type="ChEBI" id="CHEBI:30413"/>
    </ligand>
    <ligandPart>
        <name>Fe</name>
        <dbReference type="ChEBI" id="CHEBI:18248"/>
    </ligandPart>
</feature>
<reference evidence="15 16" key="1">
    <citation type="submission" date="2015-09" db="EMBL/GenBank/DDBJ databases">
        <title>Atta colombica WGS genome.</title>
        <authorList>
            <person name="Nygaard S."/>
            <person name="Hu H."/>
            <person name="Boomsma J."/>
            <person name="Zhang G."/>
        </authorList>
    </citation>
    <scope>NUCLEOTIDE SEQUENCE [LARGE SCALE GENOMIC DNA]</scope>
    <source>
        <strain evidence="15">Treedump-2</strain>
        <tissue evidence="15">Whole body</tissue>
    </source>
</reference>
<evidence type="ECO:0000256" key="8">
    <source>
        <dbReference type="ARBA" id="ARBA00022824"/>
    </source>
</evidence>
<dbReference type="Gene3D" id="1.10.630.10">
    <property type="entry name" value="Cytochrome P450"/>
    <property type="match status" value="1"/>
</dbReference>
<protein>
    <recommendedName>
        <fullName evidence="17">Cytochrome P450 304a1</fullName>
    </recommendedName>
</protein>
<comment type="similarity">
    <text evidence="5">Belongs to the cytochrome P450 family.</text>
</comment>
<comment type="function">
    <text evidence="2">May be involved in the metabolism of insect hormones and in the breakdown of synthetic insecticides.</text>
</comment>
<dbReference type="PRINTS" id="PR00385">
    <property type="entry name" value="P450"/>
</dbReference>
<keyword evidence="8" id="KW-0256">Endoplasmic reticulum</keyword>
<dbReference type="GO" id="GO:0005789">
    <property type="term" value="C:endoplasmic reticulum membrane"/>
    <property type="evidence" value="ECO:0007669"/>
    <property type="project" value="UniProtKB-SubCell"/>
</dbReference>
<evidence type="ECO:0000256" key="7">
    <source>
        <dbReference type="ARBA" id="ARBA00022723"/>
    </source>
</evidence>
<evidence type="ECO:0000256" key="13">
    <source>
        <dbReference type="ARBA" id="ARBA00023136"/>
    </source>
</evidence>
<evidence type="ECO:0000256" key="2">
    <source>
        <dbReference type="ARBA" id="ARBA00003690"/>
    </source>
</evidence>
<evidence type="ECO:0000256" key="1">
    <source>
        <dbReference type="ARBA" id="ARBA00001971"/>
    </source>
</evidence>
<dbReference type="GO" id="GO:0006082">
    <property type="term" value="P:organic acid metabolic process"/>
    <property type="evidence" value="ECO:0007669"/>
    <property type="project" value="TreeGrafter"/>
</dbReference>
<evidence type="ECO:0000256" key="11">
    <source>
        <dbReference type="ARBA" id="ARBA00023004"/>
    </source>
</evidence>
<evidence type="ECO:0000256" key="9">
    <source>
        <dbReference type="ARBA" id="ARBA00022848"/>
    </source>
</evidence>
<keyword evidence="13" id="KW-0472">Membrane</keyword>
<evidence type="ECO:0000256" key="14">
    <source>
        <dbReference type="PIRSR" id="PIRSR602401-1"/>
    </source>
</evidence>
<name>A0A151I420_9HYME</name>
<evidence type="ECO:0000256" key="10">
    <source>
        <dbReference type="ARBA" id="ARBA00023002"/>
    </source>
</evidence>
<evidence type="ECO:0008006" key="17">
    <source>
        <dbReference type="Google" id="ProtNLM"/>
    </source>
</evidence>
<comment type="subcellular location">
    <subcellularLocation>
        <location evidence="4">Endoplasmic reticulum membrane</location>
        <topology evidence="4">Peripheral membrane protein</topology>
    </subcellularLocation>
    <subcellularLocation>
        <location evidence="3">Microsome membrane</location>
        <topology evidence="3">Peripheral membrane protein</topology>
    </subcellularLocation>
</comment>
<dbReference type="GO" id="GO:0020037">
    <property type="term" value="F:heme binding"/>
    <property type="evidence" value="ECO:0007669"/>
    <property type="project" value="InterPro"/>
</dbReference>
<dbReference type="GO" id="GO:0008395">
    <property type="term" value="F:steroid hydroxylase activity"/>
    <property type="evidence" value="ECO:0007669"/>
    <property type="project" value="TreeGrafter"/>
</dbReference>
<keyword evidence="9" id="KW-0492">Microsome</keyword>
<organism evidence="15 16">
    <name type="scientific">Atta colombica</name>
    <dbReference type="NCBI Taxonomy" id="520822"/>
    <lineage>
        <taxon>Eukaryota</taxon>
        <taxon>Metazoa</taxon>
        <taxon>Ecdysozoa</taxon>
        <taxon>Arthropoda</taxon>
        <taxon>Hexapoda</taxon>
        <taxon>Insecta</taxon>
        <taxon>Pterygota</taxon>
        <taxon>Neoptera</taxon>
        <taxon>Endopterygota</taxon>
        <taxon>Hymenoptera</taxon>
        <taxon>Apocrita</taxon>
        <taxon>Aculeata</taxon>
        <taxon>Formicoidea</taxon>
        <taxon>Formicidae</taxon>
        <taxon>Myrmicinae</taxon>
        <taxon>Atta</taxon>
    </lineage>
</organism>
<dbReference type="InterPro" id="IPR001128">
    <property type="entry name" value="Cyt_P450"/>
</dbReference>
<comment type="cofactor">
    <cofactor evidence="1 14">
        <name>heme</name>
        <dbReference type="ChEBI" id="CHEBI:30413"/>
    </cofactor>
</comment>
<dbReference type="FunFam" id="1.10.630.10:FF:000238">
    <property type="entry name" value="Cytochrome P450 2A6"/>
    <property type="match status" value="1"/>
</dbReference>
<dbReference type="PRINTS" id="PR00463">
    <property type="entry name" value="EP450I"/>
</dbReference>
<sequence length="899" mass="104990">MDNLLKELEALKIRSDFFEDNSSWIPCIDLIQKSFVPQRTVGAERPCEEKDFREYRLVVERNLHNVRSMLQHISSNSREKYFQLSNATGMVRTFGMNLLLLIGEHSEKNIWNTAECVSISKELLASFCDLYVCQSISQFLSENENLYNLLLMLRPKLLKDTWKTYPSAVACYRWFLQEAELISTHIYIYISIYSCIFLLKKMKIKKILSSLLYTVINFSYIKKGLIDSGYAKLIYHALQLLTHQKEAKYIIPLYSCMASLLATMEHWDNTINLFEWTTRDEVLSTLIENMEFEQNIELRHVYMLSLPQLITNIGCAKWCGALIRILTEYCEHHTDLRTLKATLEMAKTFLLMFRLRIAAHCAPLYTVFLKLHFDLRETPVFDRAIMQNLEDCICMLYQLSPNVGYTVINDDRMRSMLNNSLPVVCQGIIRIPIGGSYWMLLWGNYKFPYLTIDYYVKKLKSKVISCYMGDSFTIIVNDYKSIKEVLSREEFDGRVTTAQHIKDRAFGKELGIFFIEGPQWHEQRRFTLRHMRDFGFGRRQDKLESEIMDEMTLFLDILKNGPIYDGEKEILKGNLALFPDILYASAANNIWNIMFGRRFDRSEHDISRLLCRMSILFQRSNDPTGGAISQRSIFRYFGNMFSYTNHMKGSTTISNIIKKYLDYQKTIINENDNQGFVDRYLKKLNGDDKLDNFTEEQLIILLNDVMFPAFSAIPSVITHVIKYLMHHPRIMEKVQNEIDNVVGTGRLATWDDRKNLPYLEATIRETMRIETLTPLSITHKCLKKTTLQGYEIPANTFIFTNLAAMHHDPDLWGDPKIFRPERFLKEDGQLAKDFTLPFGFGHRLCAGETYTRYNLFGTVVLLVQNFNFFFVEGEPSSLEDKVPGIIVSPKELWIRLESR</sequence>
<dbReference type="GO" id="GO:0005506">
    <property type="term" value="F:iron ion binding"/>
    <property type="evidence" value="ECO:0007669"/>
    <property type="project" value="InterPro"/>
</dbReference>
<evidence type="ECO:0000256" key="12">
    <source>
        <dbReference type="ARBA" id="ARBA00023033"/>
    </source>
</evidence>
<keyword evidence="16" id="KW-1185">Reference proteome</keyword>
<keyword evidence="7 14" id="KW-0479">Metal-binding</keyword>
<dbReference type="AlphaFoldDB" id="A0A151I420"/>
<evidence type="ECO:0000313" key="16">
    <source>
        <dbReference type="Proteomes" id="UP000078540"/>
    </source>
</evidence>
<dbReference type="InterPro" id="IPR017972">
    <property type="entry name" value="Cyt_P450_CS"/>
</dbReference>
<dbReference type="EMBL" id="KQ976479">
    <property type="protein sequence ID" value="KYM83774.1"/>
    <property type="molecule type" value="Genomic_DNA"/>
</dbReference>
<proteinExistence type="inferred from homology"/>
<keyword evidence="11 14" id="KW-0408">Iron</keyword>
<dbReference type="GO" id="GO:0006805">
    <property type="term" value="P:xenobiotic metabolic process"/>
    <property type="evidence" value="ECO:0007669"/>
    <property type="project" value="TreeGrafter"/>
</dbReference>
<dbReference type="PANTHER" id="PTHR24300:SF376">
    <property type="entry name" value="CYTOCHROME P450 15A1"/>
    <property type="match status" value="1"/>
</dbReference>
<evidence type="ECO:0000256" key="6">
    <source>
        <dbReference type="ARBA" id="ARBA00022617"/>
    </source>
</evidence>
<dbReference type="InterPro" id="IPR002401">
    <property type="entry name" value="Cyt_P450_E_grp-I"/>
</dbReference>
<keyword evidence="6 14" id="KW-0349">Heme</keyword>
<evidence type="ECO:0000313" key="15">
    <source>
        <dbReference type="EMBL" id="KYM83774.1"/>
    </source>
</evidence>
<dbReference type="Pfam" id="PF00067">
    <property type="entry name" value="p450"/>
    <property type="match status" value="1"/>
</dbReference>